<comment type="caution">
    <text evidence="2">The sequence shown here is derived from an EMBL/GenBank/DDBJ whole genome shotgun (WGS) entry which is preliminary data.</text>
</comment>
<keyword evidence="1" id="KW-0175">Coiled coil</keyword>
<feature type="coiled-coil region" evidence="1">
    <location>
        <begin position="51"/>
        <end position="78"/>
    </location>
</feature>
<dbReference type="RefSeq" id="WP_161868745.1">
    <property type="nucleotide sequence ID" value="NZ_MAEI02000001.1"/>
</dbReference>
<name>A0ABV0F516_9ENTE</name>
<proteinExistence type="predicted"/>
<evidence type="ECO:0000313" key="2">
    <source>
        <dbReference type="EMBL" id="MEO1782231.1"/>
    </source>
</evidence>
<evidence type="ECO:0000256" key="1">
    <source>
        <dbReference type="SAM" id="Coils"/>
    </source>
</evidence>
<reference evidence="2 3" key="2">
    <citation type="submission" date="2024-02" db="EMBL/GenBank/DDBJ databases">
        <title>The Genome Sequence of Enterococcus diestrammenae JM9A.</title>
        <authorList>
            <person name="Earl A."/>
            <person name="Manson A."/>
            <person name="Gilmore M."/>
            <person name="Sanders J."/>
            <person name="Shea T."/>
            <person name="Howe W."/>
            <person name="Livny J."/>
            <person name="Cuomo C."/>
            <person name="Neafsey D."/>
            <person name="Birren B."/>
        </authorList>
    </citation>
    <scope>NUCLEOTIDE SEQUENCE [LARGE SCALE GENOMIC DNA]</scope>
    <source>
        <strain evidence="2 3">JM9A</strain>
    </source>
</reference>
<protein>
    <submittedName>
        <fullName evidence="2">Uncharacterized protein</fullName>
    </submittedName>
</protein>
<reference evidence="3" key="1">
    <citation type="submission" date="2016-06" db="EMBL/GenBank/DDBJ databases">
        <title>Four novel species of enterococci isolated from chicken manure.</title>
        <authorList>
            <person name="Van Tyne D."/>
        </authorList>
    </citation>
    <scope>NUCLEOTIDE SEQUENCE [LARGE SCALE GENOMIC DNA]</scope>
    <source>
        <strain evidence="3">JM9A</strain>
    </source>
</reference>
<gene>
    <name evidence="2" type="ORF">BAU18_001824</name>
</gene>
<dbReference type="Proteomes" id="UP001429357">
    <property type="component" value="Unassembled WGS sequence"/>
</dbReference>
<dbReference type="EMBL" id="MAEI02000001">
    <property type="protein sequence ID" value="MEO1782231.1"/>
    <property type="molecule type" value="Genomic_DNA"/>
</dbReference>
<keyword evidence="3" id="KW-1185">Reference proteome</keyword>
<evidence type="ECO:0000313" key="3">
    <source>
        <dbReference type="Proteomes" id="UP001429357"/>
    </source>
</evidence>
<organism evidence="2 3">
    <name type="scientific">Enterococcus diestrammenae</name>
    <dbReference type="NCBI Taxonomy" id="1155073"/>
    <lineage>
        <taxon>Bacteria</taxon>
        <taxon>Bacillati</taxon>
        <taxon>Bacillota</taxon>
        <taxon>Bacilli</taxon>
        <taxon>Lactobacillales</taxon>
        <taxon>Enterococcaceae</taxon>
        <taxon>Enterococcus</taxon>
    </lineage>
</organism>
<sequence>MVIDTKKIWKALNSGTAQAAADNLGLSLQTIKSYRSREGSSAFRDWRGMNLETAERIMRVINKEEKEMEKQLKFEEDVEKYGKSVSFDEAVSDIFANLPESLEIGDTQNYLLSDANKFHSSASFEFEVVGFDEDELPVFEYTGFNSIV</sequence>
<accession>A0ABV0F516</accession>